<dbReference type="Gene3D" id="2.70.70.10">
    <property type="entry name" value="Glucose Permease (Domain IIA)"/>
    <property type="match status" value="1"/>
</dbReference>
<dbReference type="GO" id="GO:0016787">
    <property type="term" value="F:hydrolase activity"/>
    <property type="evidence" value="ECO:0007669"/>
    <property type="project" value="UniProtKB-KW"/>
</dbReference>
<dbReference type="CDD" id="cd12797">
    <property type="entry name" value="M23_peptidase"/>
    <property type="match status" value="1"/>
</dbReference>
<evidence type="ECO:0000256" key="1">
    <source>
        <dbReference type="SAM" id="MobiDB-lite"/>
    </source>
</evidence>
<protein>
    <submittedName>
        <fullName evidence="3">Murein DD-endopeptidase MepM/ murein hydrolase activator NlpD</fullName>
    </submittedName>
</protein>
<keyword evidence="4" id="KW-1185">Reference proteome</keyword>
<evidence type="ECO:0000259" key="2">
    <source>
        <dbReference type="Pfam" id="PF01551"/>
    </source>
</evidence>
<gene>
    <name evidence="3" type="ORF">J2S36_001509</name>
</gene>
<evidence type="ECO:0000313" key="3">
    <source>
        <dbReference type="EMBL" id="MDR6939966.1"/>
    </source>
</evidence>
<comment type="caution">
    <text evidence="3">The sequence shown here is derived from an EMBL/GenBank/DDBJ whole genome shotgun (WGS) entry which is preliminary data.</text>
</comment>
<feature type="region of interest" description="Disordered" evidence="1">
    <location>
        <begin position="1"/>
        <end position="53"/>
    </location>
</feature>
<evidence type="ECO:0000313" key="4">
    <source>
        <dbReference type="Proteomes" id="UP001266099"/>
    </source>
</evidence>
<dbReference type="Pfam" id="PF01551">
    <property type="entry name" value="Peptidase_M23"/>
    <property type="match status" value="1"/>
</dbReference>
<dbReference type="PANTHER" id="PTHR21666">
    <property type="entry name" value="PEPTIDASE-RELATED"/>
    <property type="match status" value="1"/>
</dbReference>
<dbReference type="InterPro" id="IPR050570">
    <property type="entry name" value="Cell_wall_metabolism_enzyme"/>
</dbReference>
<feature type="domain" description="M23ase beta-sheet core" evidence="2">
    <location>
        <begin position="286"/>
        <end position="381"/>
    </location>
</feature>
<dbReference type="RefSeq" id="WP_309957070.1">
    <property type="nucleotide sequence ID" value="NZ_JAVDUJ010000001.1"/>
</dbReference>
<reference evidence="3 4" key="1">
    <citation type="submission" date="2023-07" db="EMBL/GenBank/DDBJ databases">
        <title>Sequencing the genomes of 1000 actinobacteria strains.</title>
        <authorList>
            <person name="Klenk H.-P."/>
        </authorList>
    </citation>
    <scope>NUCLEOTIDE SEQUENCE [LARGE SCALE GENOMIC DNA]</scope>
    <source>
        <strain evidence="3 4">DSM 15539</strain>
    </source>
</reference>
<dbReference type="InterPro" id="IPR011055">
    <property type="entry name" value="Dup_hybrid_motif"/>
</dbReference>
<proteinExistence type="predicted"/>
<keyword evidence="3" id="KW-0378">Hydrolase</keyword>
<dbReference type="SUPFAM" id="SSF51261">
    <property type="entry name" value="Duplicated hybrid motif"/>
    <property type="match status" value="1"/>
</dbReference>
<dbReference type="EMBL" id="JAVDUJ010000001">
    <property type="protein sequence ID" value="MDR6939966.1"/>
    <property type="molecule type" value="Genomic_DNA"/>
</dbReference>
<dbReference type="PANTHER" id="PTHR21666:SF270">
    <property type="entry name" value="MUREIN HYDROLASE ACTIVATOR ENVC"/>
    <property type="match status" value="1"/>
</dbReference>
<dbReference type="Proteomes" id="UP001266099">
    <property type="component" value="Unassembled WGS sequence"/>
</dbReference>
<organism evidence="3 4">
    <name type="scientific">Arcanobacterium hippocoleae</name>
    <dbReference type="NCBI Taxonomy" id="149017"/>
    <lineage>
        <taxon>Bacteria</taxon>
        <taxon>Bacillati</taxon>
        <taxon>Actinomycetota</taxon>
        <taxon>Actinomycetes</taxon>
        <taxon>Actinomycetales</taxon>
        <taxon>Actinomycetaceae</taxon>
        <taxon>Arcanobacterium</taxon>
    </lineage>
</organism>
<dbReference type="InterPro" id="IPR016047">
    <property type="entry name" value="M23ase_b-sheet_dom"/>
</dbReference>
<sequence length="406" mass="43506">MSQELLTGKTLPSRKELRLARQAAERAAQLEKERENPQQLAGAGLPCEMPEIPRRRRSIQRQEKLDREKAPNLSQVEKQFIAVQGAAEVLASGSSTPSAKMPEKLKTAEVTTAIPAISTCEIETAAGQKAFNAKFASAASVGLKKSSALHNFIRKSPALSAVAVAGVVVASIVGVMEVQNAVGTAGLKYPNSVLNTVTAKETAADGAAEILEPTSGSVELAKLIETQMAANSGKLRCVDYQGANSLNSAYESPEQKQVFFPMETGSYHISSPFGMRKNPTGRGMEFHTGVDFAAPAGTPIYAAADGVVEMDGSETPGNNDVRIRHEIDGKVFYTWYLHSYRDGIFVKVGQKVKAGEKIAEVGSSGRSTGPHLHFEIRPTKDYSEKPVEPVSFISQLGAIDISQKCE</sequence>
<accession>A0ABU1T3K2</accession>
<name>A0ABU1T3K2_9ACTO</name>